<feature type="region of interest" description="Disordered" evidence="2">
    <location>
        <begin position="76"/>
        <end position="162"/>
    </location>
</feature>
<feature type="region of interest" description="Disordered" evidence="2">
    <location>
        <begin position="410"/>
        <end position="450"/>
    </location>
</feature>
<evidence type="ECO:0000256" key="1">
    <source>
        <dbReference type="SAM" id="Coils"/>
    </source>
</evidence>
<dbReference type="PANTHER" id="PTHR33701:SF7">
    <property type="entry name" value="OS05G0446500 PROTEIN"/>
    <property type="match status" value="1"/>
</dbReference>
<name>I1HIX8_BRADI</name>
<keyword evidence="1" id="KW-0175">Coiled coil</keyword>
<dbReference type="STRING" id="15368.I1HIX8"/>
<dbReference type="GeneID" id="100844665"/>
<dbReference type="EMBL" id="CM000881">
    <property type="protein sequence ID" value="KQK05993.1"/>
    <property type="molecule type" value="Genomic_DNA"/>
</dbReference>
<evidence type="ECO:0000313" key="4">
    <source>
        <dbReference type="EnsemblPlants" id="KQK05993"/>
    </source>
</evidence>
<feature type="compositionally biased region" description="Basic residues" evidence="2">
    <location>
        <begin position="145"/>
        <end position="162"/>
    </location>
</feature>
<dbReference type="OrthoDB" id="1939754at2759"/>
<evidence type="ECO:0000256" key="2">
    <source>
        <dbReference type="SAM" id="MobiDB-lite"/>
    </source>
</evidence>
<accession>I1HIX8</accession>
<evidence type="ECO:0000313" key="3">
    <source>
        <dbReference type="EMBL" id="KQK05993.1"/>
    </source>
</evidence>
<dbReference type="ExpressionAtlas" id="I1HIX8">
    <property type="expression patterns" value="baseline and differential"/>
</dbReference>
<proteinExistence type="predicted"/>
<dbReference type="KEGG" id="bdi:100844665"/>
<keyword evidence="5" id="KW-1185">Reference proteome</keyword>
<reference evidence="3 4" key="1">
    <citation type="journal article" date="2010" name="Nature">
        <title>Genome sequencing and analysis of the model grass Brachypodium distachyon.</title>
        <authorList>
            <consortium name="International Brachypodium Initiative"/>
        </authorList>
    </citation>
    <scope>NUCLEOTIDE SEQUENCE [LARGE SCALE GENOMIC DNA]</scope>
    <source>
        <strain evidence="3">Bd21</strain>
        <strain evidence="4">cv. Bd21</strain>
    </source>
</reference>
<evidence type="ECO:0000313" key="5">
    <source>
        <dbReference type="Proteomes" id="UP000008810"/>
    </source>
</evidence>
<feature type="compositionally biased region" description="Low complexity" evidence="2">
    <location>
        <begin position="410"/>
        <end position="430"/>
    </location>
</feature>
<reference evidence="4" key="3">
    <citation type="submission" date="2018-08" db="UniProtKB">
        <authorList>
            <consortium name="EnsemblPlants"/>
        </authorList>
    </citation>
    <scope>IDENTIFICATION</scope>
    <source>
        <strain evidence="4">cv. Bd21</strain>
    </source>
</reference>
<dbReference type="OMA" id="HESQRRQ"/>
<dbReference type="RefSeq" id="XP_010231319.1">
    <property type="nucleotide sequence ID" value="XM_010233017.3"/>
</dbReference>
<reference evidence="3" key="2">
    <citation type="submission" date="2017-06" db="EMBL/GenBank/DDBJ databases">
        <title>WGS assembly of Brachypodium distachyon.</title>
        <authorList>
            <consortium name="The International Brachypodium Initiative"/>
            <person name="Lucas S."/>
            <person name="Harmon-Smith M."/>
            <person name="Lail K."/>
            <person name="Tice H."/>
            <person name="Grimwood J."/>
            <person name="Bruce D."/>
            <person name="Barry K."/>
            <person name="Shu S."/>
            <person name="Lindquist E."/>
            <person name="Wang M."/>
            <person name="Pitluck S."/>
            <person name="Vogel J.P."/>
            <person name="Garvin D.F."/>
            <person name="Mockler T.C."/>
            <person name="Schmutz J."/>
            <person name="Rokhsar D."/>
            <person name="Bevan M.W."/>
        </authorList>
    </citation>
    <scope>NUCLEOTIDE SEQUENCE</scope>
    <source>
        <strain evidence="3">Bd21</strain>
    </source>
</reference>
<dbReference type="AlphaFoldDB" id="I1HIX8"/>
<dbReference type="EnsemblPlants" id="KQK05993">
    <property type="protein sequence ID" value="KQK05993"/>
    <property type="gene ID" value="BRADI_2g23810v3"/>
</dbReference>
<feature type="coiled-coil region" evidence="1">
    <location>
        <begin position="25"/>
        <end position="59"/>
    </location>
</feature>
<feature type="compositionally biased region" description="Acidic residues" evidence="2">
    <location>
        <begin position="79"/>
        <end position="90"/>
    </location>
</feature>
<dbReference type="Proteomes" id="UP000008810">
    <property type="component" value="Chromosome 2"/>
</dbReference>
<dbReference type="PANTHER" id="PTHR33701">
    <property type="entry name" value="TRANSMEMBRANE PROTEIN"/>
    <property type="match status" value="1"/>
</dbReference>
<dbReference type="eggNOG" id="ENOG502RYKI">
    <property type="taxonomic scope" value="Eukaryota"/>
</dbReference>
<gene>
    <name evidence="4" type="primary">LOC100844665</name>
    <name evidence="3" type="ORF">BRADI_2g23810v3</name>
</gene>
<dbReference type="Gramene" id="KQK05993">
    <property type="protein sequence ID" value="KQK05993"/>
    <property type="gene ID" value="BRADI_2g23810v3"/>
</dbReference>
<dbReference type="HOGENOM" id="CLU_018269_0_0_1"/>
<protein>
    <submittedName>
        <fullName evidence="3 4">Uncharacterized protein</fullName>
    </submittedName>
</protein>
<sequence>MAVDATTAMTIDFLRARLLSERSVSRAAKERADQFSKRVAELEEQLRTVTTQRRKAERAAAEVLAILESQGFDRFSDAADSDYGDDDETGGPESAECGSGGKARVEAEDALSSSELGGPTGAPQAAGALSWKGRAGSPDSDRRQPHQKVRQLRQRHSHNNHRRSYFYLLTADSSPKYQPGQSCRKIKRKELIRLQTEGEDGKDNVALSLEEQERSDCTVCTDEQHDLDGEVSQDGRGSCCDRRTEDVNKRYTMEYEKDEEMERVLEKQAEFIGQYEAEENAQREWEKKFSGSQDSTVDDVDLDNKLNQNEQTCKQRGKAAQILDRQVVCEEIRSSDKDLFGINSSSECLLNGSSSGLSTNVPEVSFIGKCKESDQDFLQATVVVASVDSELHVRKDELVNRSYTEVFEGSGNNIGRSISSPKKSYNSSPNAGHSKGQGDENSDTSSNYHANSHSYEHYMTTPSVGSSLSDTPKSKVSEWSLSCFHNHTDNQIDTQLYQPSRDDVGGVLEALQRAKISLREKLRRPSPPSQDMLTLPAPEDHYTNDDLPVNDTELSLCISQRFSQEILSLPASEDCLNRIDLPGDDAKVPVGPAGLFRLPTDLFPQNRACSTDGYGSRFSLTSSQQTIYSSNPANNIMSTASLPQYGSQFSLNPYYHPHNSMLLLMPIDGGHNFPVSDFATGDGSFIPETRSSNVLRRGMPSGDASMLFQYSTAYNQ</sequence>
<organism evidence="3">
    <name type="scientific">Brachypodium distachyon</name>
    <name type="common">Purple false brome</name>
    <name type="synonym">Trachynia distachya</name>
    <dbReference type="NCBI Taxonomy" id="15368"/>
    <lineage>
        <taxon>Eukaryota</taxon>
        <taxon>Viridiplantae</taxon>
        <taxon>Streptophyta</taxon>
        <taxon>Embryophyta</taxon>
        <taxon>Tracheophyta</taxon>
        <taxon>Spermatophyta</taxon>
        <taxon>Magnoliopsida</taxon>
        <taxon>Liliopsida</taxon>
        <taxon>Poales</taxon>
        <taxon>Poaceae</taxon>
        <taxon>BOP clade</taxon>
        <taxon>Pooideae</taxon>
        <taxon>Stipodae</taxon>
        <taxon>Brachypodieae</taxon>
        <taxon>Brachypodium</taxon>
    </lineage>
</organism>